<dbReference type="Gene3D" id="1.10.238.10">
    <property type="entry name" value="EF-hand"/>
    <property type="match status" value="1"/>
</dbReference>
<dbReference type="RefSeq" id="WP_259621033.1">
    <property type="nucleotide sequence ID" value="NZ_JANYMP010000001.1"/>
</dbReference>
<evidence type="ECO:0000259" key="1">
    <source>
        <dbReference type="PROSITE" id="PS50222"/>
    </source>
</evidence>
<dbReference type="InterPro" id="IPR018247">
    <property type="entry name" value="EF_Hand_1_Ca_BS"/>
</dbReference>
<feature type="domain" description="EF-hand" evidence="1">
    <location>
        <begin position="440"/>
        <end position="475"/>
    </location>
</feature>
<reference evidence="2" key="1">
    <citation type="submission" date="2022-08" db="EMBL/GenBank/DDBJ databases">
        <authorList>
            <person name="Tistechok S."/>
            <person name="Samborskyy M."/>
            <person name="Roman I."/>
        </authorList>
    </citation>
    <scope>NUCLEOTIDE SEQUENCE</scope>
    <source>
        <strain evidence="2">DSM 103496</strain>
    </source>
</reference>
<dbReference type="InterPro" id="IPR011992">
    <property type="entry name" value="EF-hand-dom_pair"/>
</dbReference>
<dbReference type="SUPFAM" id="SSF53474">
    <property type="entry name" value="alpha/beta-Hydrolases"/>
    <property type="match status" value="1"/>
</dbReference>
<protein>
    <submittedName>
        <fullName evidence="2">EF-hand domain-containing protein</fullName>
    </submittedName>
</protein>
<dbReference type="Pfam" id="PF03583">
    <property type="entry name" value="LIP"/>
    <property type="match status" value="1"/>
</dbReference>
<proteinExistence type="predicted"/>
<dbReference type="GO" id="GO:0016042">
    <property type="term" value="P:lipid catabolic process"/>
    <property type="evidence" value="ECO:0007669"/>
    <property type="project" value="InterPro"/>
</dbReference>
<sequence length="523" mass="54777">MAPPPTAGTLLAHDALPAAFRPSHAADAVRVVYQGVGYDGASREVSGSVFLPVGAPPAGGWPVVSFAHGTTGLADHCAPSRTGLSRLERDHVARWLAAGYVVAATDYEGLATSGPHPYFNGEAVADDVIDVVRAARGLHPDVSGSWLVAGFSQGAHAALFVGLVAHHYAPELDFLGTVALAPPVHLPLLVDVLTGDGGRRVSVLLPFLLAGLRASHPDFDPRPFLTDAGGALVDVASTATLVDMFRAIDRQTNDATGITGIRARPGIDPVLHACRVPVTRMDRPVYITAGDSDEVVPVEVVESFVADLRRTGTAVRFDRHGGATHADVLAAGHEQVVAWSGTLAASARPAGPGVTRFGALDADGDGRLTEDDFEVFALRLVQAFGEAPGSPTALAVRHHYRELWRAVARRSDLDADGAVSQAEYLRLLDGAALDDGFDRDVRPLAEAVVRLVDADGDGVADAAEFTRLLRACGLSDEESAVALAAVDHDGSGSVSVVEVVEVVRDFCLDPSRGEAGRWVFGRT</sequence>
<evidence type="ECO:0000313" key="3">
    <source>
        <dbReference type="Proteomes" id="UP001141259"/>
    </source>
</evidence>
<dbReference type="Pfam" id="PF13202">
    <property type="entry name" value="EF-hand_5"/>
    <property type="match status" value="1"/>
</dbReference>
<dbReference type="EMBL" id="JANYMP010000001">
    <property type="protein sequence ID" value="MCS7475518.1"/>
    <property type="molecule type" value="Genomic_DNA"/>
</dbReference>
<dbReference type="SUPFAM" id="SSF47473">
    <property type="entry name" value="EF-hand"/>
    <property type="match status" value="1"/>
</dbReference>
<keyword evidence="3" id="KW-1185">Reference proteome</keyword>
<dbReference type="PANTHER" id="PTHR34853">
    <property type="match status" value="1"/>
</dbReference>
<dbReference type="AlphaFoldDB" id="A0A9X2VF36"/>
<dbReference type="InterPro" id="IPR029058">
    <property type="entry name" value="AB_hydrolase_fold"/>
</dbReference>
<dbReference type="GO" id="GO:0004806">
    <property type="term" value="F:triacylglycerol lipase activity"/>
    <property type="evidence" value="ECO:0007669"/>
    <property type="project" value="InterPro"/>
</dbReference>
<gene>
    <name evidence="2" type="ORF">NZH93_01515</name>
</gene>
<name>A0A9X2VF36_9PSEU</name>
<dbReference type="PROSITE" id="PS50222">
    <property type="entry name" value="EF_HAND_2"/>
    <property type="match status" value="1"/>
</dbReference>
<dbReference type="Proteomes" id="UP001141259">
    <property type="component" value="Unassembled WGS sequence"/>
</dbReference>
<dbReference type="InterPro" id="IPR002048">
    <property type="entry name" value="EF_hand_dom"/>
</dbReference>
<dbReference type="PANTHER" id="PTHR34853:SF1">
    <property type="entry name" value="LIPASE 5"/>
    <property type="match status" value="1"/>
</dbReference>
<dbReference type="Gene3D" id="3.40.50.1820">
    <property type="entry name" value="alpha/beta hydrolase"/>
    <property type="match status" value="2"/>
</dbReference>
<dbReference type="InterPro" id="IPR005152">
    <property type="entry name" value="Lipase_secreted"/>
</dbReference>
<organism evidence="2 3">
    <name type="scientific">Umezawaea endophytica</name>
    <dbReference type="NCBI Taxonomy" id="1654476"/>
    <lineage>
        <taxon>Bacteria</taxon>
        <taxon>Bacillati</taxon>
        <taxon>Actinomycetota</taxon>
        <taxon>Actinomycetes</taxon>
        <taxon>Pseudonocardiales</taxon>
        <taxon>Pseudonocardiaceae</taxon>
        <taxon>Umezawaea</taxon>
    </lineage>
</organism>
<evidence type="ECO:0000313" key="2">
    <source>
        <dbReference type="EMBL" id="MCS7475518.1"/>
    </source>
</evidence>
<accession>A0A9X2VF36</accession>
<dbReference type="PROSITE" id="PS00018">
    <property type="entry name" value="EF_HAND_1"/>
    <property type="match status" value="3"/>
</dbReference>
<dbReference type="GO" id="GO:0005509">
    <property type="term" value="F:calcium ion binding"/>
    <property type="evidence" value="ECO:0007669"/>
    <property type="project" value="InterPro"/>
</dbReference>
<comment type="caution">
    <text evidence="2">The sequence shown here is derived from an EMBL/GenBank/DDBJ whole genome shotgun (WGS) entry which is preliminary data.</text>
</comment>